<evidence type="ECO:0000256" key="15">
    <source>
        <dbReference type="PIRSR" id="PIRSR006439-50"/>
    </source>
</evidence>
<dbReference type="FunFam" id="3.40.50.970:FF:000039">
    <property type="entry name" value="Indolepyruvate oxidoreductase subunit IorA"/>
    <property type="match status" value="1"/>
</dbReference>
<comment type="function">
    <text evidence="1 14">Catalyzes the ferredoxin-dependent oxidative decarboxylation of arylpyruvates.</text>
</comment>
<evidence type="ECO:0000256" key="11">
    <source>
        <dbReference type="ARBA" id="ARBA00023014"/>
    </source>
</evidence>
<dbReference type="PROSITE" id="PS00198">
    <property type="entry name" value="4FE4S_FER_1"/>
    <property type="match status" value="1"/>
</dbReference>
<dbReference type="Gene3D" id="3.40.50.970">
    <property type="match status" value="2"/>
</dbReference>
<evidence type="ECO:0000256" key="4">
    <source>
        <dbReference type="ARBA" id="ARBA00017710"/>
    </source>
</evidence>
<dbReference type="PIRSF" id="PIRSF006439">
    <property type="entry name" value="Indolepyruvate_ferr_oxidored"/>
    <property type="match status" value="1"/>
</dbReference>
<feature type="binding site" evidence="15">
    <location>
        <position position="574"/>
    </location>
    <ligand>
        <name>[4Fe-4S] cluster</name>
        <dbReference type="ChEBI" id="CHEBI:49883"/>
        <label>2</label>
    </ligand>
</feature>
<name>A0A135YRK6_9FIRM</name>
<dbReference type="PROSITE" id="PS51379">
    <property type="entry name" value="4FE4S_FER_2"/>
    <property type="match status" value="2"/>
</dbReference>
<proteinExistence type="predicted"/>
<reference evidence="18 20" key="2">
    <citation type="submission" date="2018-06" db="EMBL/GenBank/DDBJ databases">
        <authorList>
            <consortium name="Pathogen Informatics"/>
            <person name="Doyle S."/>
        </authorList>
    </citation>
    <scope>NUCLEOTIDE SEQUENCE [LARGE SCALE GENOMIC DNA]</scope>
    <source>
        <strain evidence="18 20">NCTC11460</strain>
    </source>
</reference>
<accession>A0A135YRK6</accession>
<sequence>MSKKEILSGNQAIARGFYEAGGMVATAYPGSPTVDVIESMKSEYSDDIYSEFSMNEKVALEVGIGSCYGGLRTLVTMKHVGVNICMDPLMSFTQSPIDAGFMLVSGDDPGMSSSQNEQDNRILGKFANMAIFDPADSQDAKDYVKAGLDISEEYQMPVMMRITSRICHARSLVEIGQREEKMGPKFSGKPSLSCMLPPHTFKHQYTMKERIEKLQEAANDLSINKLEEYGSDSLVITSGICYYNFKEVCPDVDVLKLGMVYPLPIDKIKNLAKKYSKVIVIEEMMPFIENELKLNGIDCVGKEYFSFTNELHSEVIEEGLVKIGVLKERKLLDPAKDDTTARGPLFCAGCPHRPVFDILKKSKVTVVGDIGCYTMGLLYPWEVLKVNISMGASLGIIKGLRYAMDKQGDVDKPVVGVIGDGTFFHSGIPGFANLQYQLKGDENITMIVLDNATTAMTGGQPTGESFHMDQTGQDISIEATLRNMGFDDIQVIDQFNYKEAKEAIVGATKRKGVSVILTSRPCALRYKVKETPFEVDPTICIGCKTCIKTNCPPLRMKKYDGIEKLKSSIDPNQCVGCGICAQVCPVGAIKRKESK</sequence>
<protein>
    <recommendedName>
        <fullName evidence="4 14">Indolepyruvate oxidoreductase subunit IorA</fullName>
        <shortName evidence="14">IOR</shortName>
        <ecNumber evidence="3 14">1.2.7.8</ecNumber>
    </recommendedName>
    <alternativeName>
        <fullName evidence="12 14">Indolepyruvate ferredoxin oxidoreductase subunit alpha</fullName>
    </alternativeName>
</protein>
<comment type="catalytic activity">
    <reaction evidence="13 14">
        <text>indole-3-pyruvate + 2 oxidized [2Fe-2S]-[ferredoxin] + CoA = (indol-3-yl)acetyl-CoA + 2 reduced [2Fe-2S]-[ferredoxin] + CO2 + H(+)</text>
        <dbReference type="Rhea" id="RHEA:12645"/>
        <dbReference type="Rhea" id="RHEA-COMP:10000"/>
        <dbReference type="Rhea" id="RHEA-COMP:10001"/>
        <dbReference type="ChEBI" id="CHEBI:15378"/>
        <dbReference type="ChEBI" id="CHEBI:16526"/>
        <dbReference type="ChEBI" id="CHEBI:17640"/>
        <dbReference type="ChEBI" id="CHEBI:33737"/>
        <dbReference type="ChEBI" id="CHEBI:33738"/>
        <dbReference type="ChEBI" id="CHEBI:57271"/>
        <dbReference type="ChEBI" id="CHEBI:57287"/>
        <dbReference type="EC" id="1.2.7.8"/>
    </reaction>
</comment>
<feature type="binding site" evidence="15">
    <location>
        <position position="580"/>
    </location>
    <ligand>
        <name>[4Fe-4S] cluster</name>
        <dbReference type="ChEBI" id="CHEBI:49883"/>
        <label>2</label>
    </ligand>
</feature>
<dbReference type="EMBL" id="LSQZ01000060">
    <property type="protein sequence ID" value="KXI12045.1"/>
    <property type="molecule type" value="Genomic_DNA"/>
</dbReference>
<keyword evidence="17" id="KW-0670">Pyruvate</keyword>
<dbReference type="Pfam" id="PF02775">
    <property type="entry name" value="TPP_enzyme_C"/>
    <property type="match status" value="1"/>
</dbReference>
<dbReference type="GO" id="GO:0051539">
    <property type="term" value="F:4 iron, 4 sulfur cluster binding"/>
    <property type="evidence" value="ECO:0007669"/>
    <property type="project" value="UniProtKB-UniRule"/>
</dbReference>
<evidence type="ECO:0000256" key="5">
    <source>
        <dbReference type="ARBA" id="ARBA00022448"/>
    </source>
</evidence>
<dbReference type="Proteomes" id="UP000070326">
    <property type="component" value="Unassembled WGS sequence"/>
</dbReference>
<evidence type="ECO:0000256" key="7">
    <source>
        <dbReference type="ARBA" id="ARBA00022723"/>
    </source>
</evidence>
<evidence type="ECO:0000256" key="6">
    <source>
        <dbReference type="ARBA" id="ARBA00022485"/>
    </source>
</evidence>
<feature type="domain" description="4Fe-4S ferredoxin-type" evidence="16">
    <location>
        <begin position="565"/>
        <end position="594"/>
    </location>
</feature>
<evidence type="ECO:0000256" key="13">
    <source>
        <dbReference type="ARBA" id="ARBA00048332"/>
    </source>
</evidence>
<dbReference type="InterPro" id="IPR017900">
    <property type="entry name" value="4Fe4S_Fe_S_CS"/>
</dbReference>
<feature type="binding site" evidence="15">
    <location>
        <position position="543"/>
    </location>
    <ligand>
        <name>[4Fe-4S] cluster</name>
        <dbReference type="ChEBI" id="CHEBI:49883"/>
        <label>1</label>
    </ligand>
</feature>
<keyword evidence="9 14" id="KW-0560">Oxidoreductase</keyword>
<feature type="binding site" evidence="15">
    <location>
        <position position="584"/>
    </location>
    <ligand>
        <name>[4Fe-4S] cluster</name>
        <dbReference type="ChEBI" id="CHEBI:49883"/>
        <label>1</label>
    </ligand>
</feature>
<feature type="binding site" evidence="15">
    <location>
        <position position="546"/>
    </location>
    <ligand>
        <name>[4Fe-4S] cluster</name>
        <dbReference type="ChEBI" id="CHEBI:49883"/>
        <label>1</label>
    </ligand>
</feature>
<dbReference type="InterPro" id="IPR029061">
    <property type="entry name" value="THDP-binding"/>
</dbReference>
<keyword evidence="6 14" id="KW-0004">4Fe-4S</keyword>
<dbReference type="SUPFAM" id="SSF54862">
    <property type="entry name" value="4Fe-4S ferredoxins"/>
    <property type="match status" value="1"/>
</dbReference>
<reference evidence="17 19" key="1">
    <citation type="submission" date="2016-02" db="EMBL/GenBank/DDBJ databases">
        <authorList>
            <person name="Wen L."/>
            <person name="He K."/>
            <person name="Yang H."/>
        </authorList>
    </citation>
    <scope>NUCLEOTIDE SEQUENCE [LARGE SCALE GENOMIC DNA]</scope>
    <source>
        <strain evidence="17 19">MJR8628A</strain>
    </source>
</reference>
<dbReference type="Pfam" id="PF00037">
    <property type="entry name" value="Fer4"/>
    <property type="match status" value="1"/>
</dbReference>
<evidence type="ECO:0000313" key="18">
    <source>
        <dbReference type="EMBL" id="SUB61930.1"/>
    </source>
</evidence>
<dbReference type="EC" id="1.2.7.8" evidence="3 14"/>
<evidence type="ECO:0000256" key="9">
    <source>
        <dbReference type="ARBA" id="ARBA00023002"/>
    </source>
</evidence>
<evidence type="ECO:0000256" key="2">
    <source>
        <dbReference type="ARBA" id="ARBA00011238"/>
    </source>
</evidence>
<dbReference type="Gene3D" id="3.30.70.20">
    <property type="match status" value="1"/>
</dbReference>
<comment type="subunit">
    <text evidence="2">Heterodimer of the IorA and IorB subunits.</text>
</comment>
<dbReference type="GO" id="GO:0030976">
    <property type="term" value="F:thiamine pyrophosphate binding"/>
    <property type="evidence" value="ECO:0007669"/>
    <property type="project" value="InterPro"/>
</dbReference>
<dbReference type="PATRIC" id="fig|1261.5.peg.1107"/>
<dbReference type="Gene3D" id="3.40.50.920">
    <property type="match status" value="1"/>
</dbReference>
<feature type="binding site" evidence="15">
    <location>
        <position position="577"/>
    </location>
    <ligand>
        <name>[4Fe-4S] cluster</name>
        <dbReference type="ChEBI" id="CHEBI:49883"/>
        <label>2</label>
    </ligand>
</feature>
<feature type="binding site" evidence="15">
    <location>
        <position position="540"/>
    </location>
    <ligand>
        <name>[4Fe-4S] cluster</name>
        <dbReference type="ChEBI" id="CHEBI:49883"/>
        <label>1</label>
    </ligand>
</feature>
<dbReference type="EMBL" id="UGTB01000004">
    <property type="protein sequence ID" value="SUB61930.1"/>
    <property type="molecule type" value="Genomic_DNA"/>
</dbReference>
<keyword evidence="8 14" id="KW-0249">Electron transport</keyword>
<keyword evidence="11 14" id="KW-0411">Iron-sulfur</keyword>
<keyword evidence="5 14" id="KW-0813">Transport</keyword>
<dbReference type="InterPro" id="IPR009014">
    <property type="entry name" value="Transketo_C/PFOR_II"/>
</dbReference>
<dbReference type="GO" id="GO:0046872">
    <property type="term" value="F:metal ion binding"/>
    <property type="evidence" value="ECO:0007669"/>
    <property type="project" value="UniProtKB-UniRule"/>
</dbReference>
<feature type="binding site" evidence="15">
    <location>
        <position position="551"/>
    </location>
    <ligand>
        <name>[4Fe-4S] cluster</name>
        <dbReference type="ChEBI" id="CHEBI:49883"/>
        <label>2</label>
    </ligand>
</feature>
<dbReference type="AlphaFoldDB" id="A0A135YRK6"/>
<evidence type="ECO:0000259" key="16">
    <source>
        <dbReference type="PROSITE" id="PS51379"/>
    </source>
</evidence>
<evidence type="ECO:0000256" key="8">
    <source>
        <dbReference type="ARBA" id="ARBA00022982"/>
    </source>
</evidence>
<dbReference type="PANTHER" id="PTHR43710:SF7">
    <property type="entry name" value="INDOLEPYRUVATE OXIDOREDUCTASE SUBUNIT IORA"/>
    <property type="match status" value="1"/>
</dbReference>
<evidence type="ECO:0000313" key="17">
    <source>
        <dbReference type="EMBL" id="KXI12045.1"/>
    </source>
</evidence>
<dbReference type="InterPro" id="IPR017721">
    <property type="entry name" value="IorA"/>
</dbReference>
<keyword evidence="10 14" id="KW-0408">Iron</keyword>
<organism evidence="17 19">
    <name type="scientific">Peptostreptococcus anaerobius</name>
    <dbReference type="NCBI Taxonomy" id="1261"/>
    <lineage>
        <taxon>Bacteria</taxon>
        <taxon>Bacillati</taxon>
        <taxon>Bacillota</taxon>
        <taxon>Clostridia</taxon>
        <taxon>Peptostreptococcales</taxon>
        <taxon>Peptostreptococcaceae</taxon>
        <taxon>Peptostreptococcus</taxon>
    </lineage>
</organism>
<gene>
    <name evidence="17" type="ORF">HMPREF3195_01106</name>
    <name evidence="18" type="ORF">NCTC11460_01922</name>
</gene>
<dbReference type="Pfam" id="PF01855">
    <property type="entry name" value="POR_N"/>
    <property type="match status" value="1"/>
</dbReference>
<dbReference type="InterPro" id="IPR011766">
    <property type="entry name" value="TPP_enzyme_TPP-bd"/>
</dbReference>
<evidence type="ECO:0000256" key="14">
    <source>
        <dbReference type="PIRNR" id="PIRNR006439"/>
    </source>
</evidence>
<evidence type="ECO:0000256" key="3">
    <source>
        <dbReference type="ARBA" id="ARBA00012812"/>
    </source>
</evidence>
<dbReference type="RefSeq" id="WP_002846468.1">
    <property type="nucleotide sequence ID" value="NZ_CP096607.1"/>
</dbReference>
<comment type="cofactor">
    <cofactor evidence="14 15">
        <name>[4Fe-4S] cluster</name>
        <dbReference type="ChEBI" id="CHEBI:49883"/>
    </cofactor>
    <text evidence="14 15">Binds 2 [4Fe-4S] clusters. In this family the first cluster has a non-standard and varying [4Fe-4S] binding motif CX(2)CX(2)CX(4-5)CP.</text>
</comment>
<dbReference type="GO" id="GO:0043805">
    <property type="term" value="F:indolepyruvate ferredoxin oxidoreductase activity"/>
    <property type="evidence" value="ECO:0007669"/>
    <property type="project" value="UniProtKB-UniRule"/>
</dbReference>
<dbReference type="eggNOG" id="COG4231">
    <property type="taxonomic scope" value="Bacteria"/>
</dbReference>
<dbReference type="CDD" id="cd02008">
    <property type="entry name" value="TPP_IOR_alpha"/>
    <property type="match status" value="1"/>
</dbReference>
<dbReference type="STRING" id="1261.HMPREF3195_01106"/>
<dbReference type="InterPro" id="IPR002880">
    <property type="entry name" value="Pyrv_Fd/Flavodoxin_OxRdtase_N"/>
</dbReference>
<evidence type="ECO:0000256" key="10">
    <source>
        <dbReference type="ARBA" id="ARBA00023004"/>
    </source>
</evidence>
<evidence type="ECO:0000313" key="19">
    <source>
        <dbReference type="Proteomes" id="UP000070326"/>
    </source>
</evidence>
<dbReference type="SUPFAM" id="SSF52922">
    <property type="entry name" value="TK C-terminal domain-like"/>
    <property type="match status" value="1"/>
</dbReference>
<evidence type="ECO:0000313" key="20">
    <source>
        <dbReference type="Proteomes" id="UP000255101"/>
    </source>
</evidence>
<keyword evidence="7 14" id="KW-0479">Metal-binding</keyword>
<feature type="domain" description="4Fe-4S ferredoxin-type" evidence="16">
    <location>
        <begin position="531"/>
        <end position="561"/>
    </location>
</feature>
<dbReference type="SUPFAM" id="SSF52518">
    <property type="entry name" value="Thiamin diphosphate-binding fold (THDP-binding)"/>
    <property type="match status" value="2"/>
</dbReference>
<dbReference type="Proteomes" id="UP000255101">
    <property type="component" value="Unassembled WGS sequence"/>
</dbReference>
<dbReference type="PANTHER" id="PTHR43710">
    <property type="entry name" value="2-HYDROXYACYL-COA LYASE"/>
    <property type="match status" value="1"/>
</dbReference>
<dbReference type="InterPro" id="IPR045025">
    <property type="entry name" value="HACL1-like"/>
</dbReference>
<evidence type="ECO:0000256" key="12">
    <source>
        <dbReference type="ARBA" id="ARBA00030514"/>
    </source>
</evidence>
<evidence type="ECO:0000256" key="1">
    <source>
        <dbReference type="ARBA" id="ARBA00002995"/>
    </source>
</evidence>
<dbReference type="CDD" id="cd07034">
    <property type="entry name" value="TPP_PYR_PFOR_IOR-alpha_like"/>
    <property type="match status" value="1"/>
</dbReference>
<dbReference type="InterPro" id="IPR017896">
    <property type="entry name" value="4Fe4S_Fe-S-bd"/>
</dbReference>